<evidence type="ECO:0000313" key="3">
    <source>
        <dbReference type="EMBL" id="MBB2989312.1"/>
    </source>
</evidence>
<protein>
    <recommendedName>
        <fullName evidence="5">Cellulose synthase</fullName>
    </recommendedName>
</protein>
<keyword evidence="1" id="KW-0472">Membrane</keyword>
<reference evidence="3 4" key="1">
    <citation type="submission" date="2020-08" db="EMBL/GenBank/DDBJ databases">
        <title>The Agave Microbiome: Exploring the role of microbial communities in plant adaptations to desert environments.</title>
        <authorList>
            <person name="Partida-Martinez L.P."/>
        </authorList>
    </citation>
    <scope>NUCLEOTIDE SEQUENCE [LARGE SCALE GENOMIC DNA]</scope>
    <source>
        <strain evidence="3 4">AT2.18</strain>
    </source>
</reference>
<evidence type="ECO:0008006" key="5">
    <source>
        <dbReference type="Google" id="ProtNLM"/>
    </source>
</evidence>
<keyword evidence="1" id="KW-0812">Transmembrane</keyword>
<comment type="caution">
    <text evidence="3">The sequence shown here is derived from an EMBL/GenBank/DDBJ whole genome shotgun (WGS) entry which is preliminary data.</text>
</comment>
<feature type="transmembrane region" description="Helical" evidence="1">
    <location>
        <begin position="609"/>
        <end position="633"/>
    </location>
</feature>
<dbReference type="Proteomes" id="UP000550501">
    <property type="component" value="Unassembled WGS sequence"/>
</dbReference>
<evidence type="ECO:0000256" key="2">
    <source>
        <dbReference type="SAM" id="SignalP"/>
    </source>
</evidence>
<dbReference type="AlphaFoldDB" id="A0A839Q7W4"/>
<keyword evidence="2" id="KW-0732">Signal</keyword>
<dbReference type="EMBL" id="JACHVU010000002">
    <property type="protein sequence ID" value="MBB2989312.1"/>
    <property type="molecule type" value="Genomic_DNA"/>
</dbReference>
<feature type="signal peptide" evidence="2">
    <location>
        <begin position="1"/>
        <end position="28"/>
    </location>
</feature>
<accession>A0A839Q7W4</accession>
<keyword evidence="1" id="KW-1133">Transmembrane helix</keyword>
<dbReference type="RefSeq" id="WP_183466621.1">
    <property type="nucleotide sequence ID" value="NZ_JACHVU010000002.1"/>
</dbReference>
<name>A0A839Q7W4_MYCIR</name>
<proteinExistence type="predicted"/>
<feature type="chain" id="PRO_5032883970" description="Cellulose synthase" evidence="2">
    <location>
        <begin position="29"/>
        <end position="640"/>
    </location>
</feature>
<evidence type="ECO:0000313" key="4">
    <source>
        <dbReference type="Proteomes" id="UP000550501"/>
    </source>
</evidence>
<evidence type="ECO:0000256" key="1">
    <source>
        <dbReference type="SAM" id="Phobius"/>
    </source>
</evidence>
<organism evidence="3 4">
    <name type="scientific">Mycolicibacterium iranicum</name>
    <name type="common">Mycobacterium iranicum</name>
    <dbReference type="NCBI Taxonomy" id="912594"/>
    <lineage>
        <taxon>Bacteria</taxon>
        <taxon>Bacillati</taxon>
        <taxon>Actinomycetota</taxon>
        <taxon>Actinomycetes</taxon>
        <taxon>Mycobacteriales</taxon>
        <taxon>Mycobacteriaceae</taxon>
        <taxon>Mycolicibacterium</taxon>
    </lineage>
</organism>
<sequence length="640" mass="65794">MNLRARSVAAALTVVAAVGASSGWTAHAQPYAVAANADTVSPAINWLQLGLSDRVEIIGANQPSNTQIPVPSGVGPSVLTGQLGSIVYVTDGRVDVLDDRGVLLGAIPVPPGAASVPFSVDVAAARVSDGKATLSFVLRDAGDDADTCSQQPSVTLTQLTTAFSGPTPDPTTVAGFLPGYLDRIVIRTGPDPSVHQQQAALDLVARLTRLYRPMPVRIEVDSGTAPIPAARDTRVIEVTERGAAGLTVTRPGTPDAVLVISGTGGELVDQVALFTDRRLRLAQTSSAATLSAHETVNPSSTIKTFDQLDITGQTSVLGTQTLYAGFDVASFGVGPISSATVHVRANYTPVSGGEGSVLVRSGTTILASRSLDESGVLDITGDIPGEVVTSSVGLALELRYIPRQECAPLNDRLTFALDPGSTVTVTPGTNNRGGFPALPMAFTPEFDVALDSPDHLRFAAEAVNLIAQQTQTSLRPNVIPFDDAARSGSGLLVVAGGPDLAAAGMNAPMLPGEADTVNVSGPTGTLVDLDAPLGMLQAFTHNGRGVLAITGTGDWTLVDATLDHIRGLPDRWSGLTGDVVATGIAGDTVTLSINEGASMPHQPAPAQGWAWWAWASAAAVGVAATIAATVLVVRRRTPAR</sequence>
<gene>
    <name evidence="3" type="ORF">FHR72_000775</name>
</gene>
<keyword evidence="4" id="KW-1185">Reference proteome</keyword>